<accession>A0A0M0JCU6</accession>
<feature type="non-terminal residue" evidence="3">
    <location>
        <position position="413"/>
    </location>
</feature>
<sequence length="413" mass="43798">MSWLKAGAATSATTLSRTVLAVRPFLSDPTRLVRLPTRIKVFVLLLAVSVFSLIQVLTGVMTIIMSPARAVARLCVGTFCFHLAFLVLRREEQLRRLTSVERMPYTMTTGVTMLAAAWAAAENKRLGSYLFGALHLFAFSLDAFSHIPGGKRVATWLIKAYLSFFRWLLALVGIKIEPPAWMRHAVAGKEPSEMAAAEAAAASQSPTSTWLRSLLPSFATRTSKPADDQAAAAKAAAAGASKGATELASRAVATQAIFVPLGRRAQDGAPRTTQPLEAITEETRGPKAAQYSAPKVAGAPDTTPSAAPARYDASFAAGPPDTTRAWQAALDTAAALAAALATDTMRSHRAEASKAVHAREGVVPSERPKLIEAEILARRAASATRVSATELITELMTASRATARPDAPSTARP</sequence>
<keyword evidence="2" id="KW-0472">Membrane</keyword>
<evidence type="ECO:0000256" key="1">
    <source>
        <dbReference type="SAM" id="MobiDB-lite"/>
    </source>
</evidence>
<feature type="transmembrane region" description="Helical" evidence="2">
    <location>
        <begin position="41"/>
        <end position="64"/>
    </location>
</feature>
<feature type="transmembrane region" description="Helical" evidence="2">
    <location>
        <begin position="126"/>
        <end position="144"/>
    </location>
</feature>
<keyword evidence="2" id="KW-1133">Transmembrane helix</keyword>
<comment type="caution">
    <text evidence="3">The sequence shown here is derived from an EMBL/GenBank/DDBJ whole genome shotgun (WGS) entry which is preliminary data.</text>
</comment>
<feature type="transmembrane region" description="Helical" evidence="2">
    <location>
        <begin position="70"/>
        <end position="88"/>
    </location>
</feature>
<keyword evidence="4" id="KW-1185">Reference proteome</keyword>
<evidence type="ECO:0000313" key="3">
    <source>
        <dbReference type="EMBL" id="KOO24416.1"/>
    </source>
</evidence>
<dbReference type="AlphaFoldDB" id="A0A0M0JCU6"/>
<keyword evidence="2" id="KW-0812">Transmembrane</keyword>
<proteinExistence type="predicted"/>
<name>A0A0M0JCU6_9EUKA</name>
<dbReference type="Proteomes" id="UP000037460">
    <property type="component" value="Unassembled WGS sequence"/>
</dbReference>
<evidence type="ECO:0000256" key="2">
    <source>
        <dbReference type="SAM" id="Phobius"/>
    </source>
</evidence>
<gene>
    <name evidence="3" type="ORF">Ctob_006061</name>
</gene>
<dbReference type="OrthoDB" id="10679514at2759"/>
<dbReference type="EMBL" id="JWZX01003095">
    <property type="protein sequence ID" value="KOO24416.1"/>
    <property type="molecule type" value="Genomic_DNA"/>
</dbReference>
<organism evidence="3 4">
    <name type="scientific">Chrysochromulina tobinii</name>
    <dbReference type="NCBI Taxonomy" id="1460289"/>
    <lineage>
        <taxon>Eukaryota</taxon>
        <taxon>Haptista</taxon>
        <taxon>Haptophyta</taxon>
        <taxon>Prymnesiophyceae</taxon>
        <taxon>Prymnesiales</taxon>
        <taxon>Chrysochromulinaceae</taxon>
        <taxon>Chrysochromulina</taxon>
    </lineage>
</organism>
<protein>
    <submittedName>
        <fullName evidence="3">Uncharacterized protein</fullName>
    </submittedName>
</protein>
<evidence type="ECO:0000313" key="4">
    <source>
        <dbReference type="Proteomes" id="UP000037460"/>
    </source>
</evidence>
<feature type="region of interest" description="Disordered" evidence="1">
    <location>
        <begin position="264"/>
        <end position="307"/>
    </location>
</feature>
<reference evidence="4" key="1">
    <citation type="journal article" date="2015" name="PLoS Genet.">
        <title>Genome Sequence and Transcriptome Analyses of Chrysochromulina tobin: Metabolic Tools for Enhanced Algal Fitness in the Prominent Order Prymnesiales (Haptophyceae).</title>
        <authorList>
            <person name="Hovde B.T."/>
            <person name="Deodato C.R."/>
            <person name="Hunsperger H.M."/>
            <person name="Ryken S.A."/>
            <person name="Yost W."/>
            <person name="Jha R.K."/>
            <person name="Patterson J."/>
            <person name="Monnat R.J. Jr."/>
            <person name="Barlow S.B."/>
            <person name="Starkenburg S.R."/>
            <person name="Cattolico R.A."/>
        </authorList>
    </citation>
    <scope>NUCLEOTIDE SEQUENCE</scope>
    <source>
        <strain evidence="4">CCMP291</strain>
    </source>
</reference>